<name>A0A5J4V0D4_9EUKA</name>
<protein>
    <submittedName>
        <fullName evidence="1">Uncharacterized protein</fullName>
    </submittedName>
</protein>
<reference evidence="1 2" key="1">
    <citation type="submission" date="2019-03" db="EMBL/GenBank/DDBJ databases">
        <title>Single cell metagenomics reveals metabolic interactions within the superorganism composed of flagellate Streblomastix strix and complex community of Bacteroidetes bacteria on its surface.</title>
        <authorList>
            <person name="Treitli S.C."/>
            <person name="Kolisko M."/>
            <person name="Husnik F."/>
            <person name="Keeling P."/>
            <person name="Hampl V."/>
        </authorList>
    </citation>
    <scope>NUCLEOTIDE SEQUENCE [LARGE SCALE GENOMIC DNA]</scope>
    <source>
        <strain evidence="1">ST1C</strain>
    </source>
</reference>
<dbReference type="AlphaFoldDB" id="A0A5J4V0D4"/>
<sequence>RMVQIFKLFQKLALVQWVRYATNSNDMQQLDQHSRLTLCTTNFRRVSVRSTVVTWGIAIRT</sequence>
<evidence type="ECO:0000313" key="2">
    <source>
        <dbReference type="Proteomes" id="UP000324800"/>
    </source>
</evidence>
<accession>A0A5J4V0D4</accession>
<evidence type="ECO:0000313" key="1">
    <source>
        <dbReference type="EMBL" id="KAA6376067.1"/>
    </source>
</evidence>
<dbReference type="EMBL" id="SNRW01010784">
    <property type="protein sequence ID" value="KAA6376067.1"/>
    <property type="molecule type" value="Genomic_DNA"/>
</dbReference>
<gene>
    <name evidence="1" type="ORF">EZS28_028406</name>
</gene>
<organism evidence="1 2">
    <name type="scientific">Streblomastix strix</name>
    <dbReference type="NCBI Taxonomy" id="222440"/>
    <lineage>
        <taxon>Eukaryota</taxon>
        <taxon>Metamonada</taxon>
        <taxon>Preaxostyla</taxon>
        <taxon>Oxymonadida</taxon>
        <taxon>Streblomastigidae</taxon>
        <taxon>Streblomastix</taxon>
    </lineage>
</organism>
<feature type="non-terminal residue" evidence="1">
    <location>
        <position position="1"/>
    </location>
</feature>
<comment type="caution">
    <text evidence="1">The sequence shown here is derived from an EMBL/GenBank/DDBJ whole genome shotgun (WGS) entry which is preliminary data.</text>
</comment>
<proteinExistence type="predicted"/>
<dbReference type="Proteomes" id="UP000324800">
    <property type="component" value="Unassembled WGS sequence"/>
</dbReference>